<name>I7LXM6_TETTS</name>
<feature type="coiled-coil region" evidence="2">
    <location>
        <begin position="871"/>
        <end position="898"/>
    </location>
</feature>
<dbReference type="InParanoid" id="I7LXM6"/>
<keyword evidence="1" id="KW-0802">TPR repeat</keyword>
<evidence type="ECO:0000256" key="1">
    <source>
        <dbReference type="PROSITE-ProRule" id="PRU00339"/>
    </source>
</evidence>
<dbReference type="GeneID" id="7830714"/>
<dbReference type="EMBL" id="GG662435">
    <property type="protein sequence ID" value="EAS04941.2"/>
    <property type="molecule type" value="Genomic_DNA"/>
</dbReference>
<gene>
    <name evidence="3" type="ORF">TTHERM_00685840</name>
</gene>
<accession>I7LXM6</accession>
<evidence type="ECO:0000313" key="3">
    <source>
        <dbReference type="EMBL" id="EAS04941.2"/>
    </source>
</evidence>
<keyword evidence="2" id="KW-0175">Coiled coil</keyword>
<evidence type="ECO:0000256" key="2">
    <source>
        <dbReference type="SAM" id="Coils"/>
    </source>
</evidence>
<dbReference type="PROSITE" id="PS50005">
    <property type="entry name" value="TPR"/>
    <property type="match status" value="1"/>
</dbReference>
<organism evidence="3 4">
    <name type="scientific">Tetrahymena thermophila (strain SB210)</name>
    <dbReference type="NCBI Taxonomy" id="312017"/>
    <lineage>
        <taxon>Eukaryota</taxon>
        <taxon>Sar</taxon>
        <taxon>Alveolata</taxon>
        <taxon>Ciliophora</taxon>
        <taxon>Intramacronucleata</taxon>
        <taxon>Oligohymenophorea</taxon>
        <taxon>Hymenostomatida</taxon>
        <taxon>Tetrahymenina</taxon>
        <taxon>Tetrahymenidae</taxon>
        <taxon>Tetrahymena</taxon>
    </lineage>
</organism>
<protein>
    <submittedName>
        <fullName evidence="3">Tetratricopeptide repeat protein</fullName>
    </submittedName>
</protein>
<dbReference type="InterPro" id="IPR019734">
    <property type="entry name" value="TPR_rpt"/>
</dbReference>
<dbReference type="KEGG" id="tet:TTHERM_00685840"/>
<dbReference type="InterPro" id="IPR011990">
    <property type="entry name" value="TPR-like_helical_dom_sf"/>
</dbReference>
<dbReference type="Gene3D" id="1.25.40.10">
    <property type="entry name" value="Tetratricopeptide repeat domain"/>
    <property type="match status" value="2"/>
</dbReference>
<dbReference type="RefSeq" id="XP_001025186.2">
    <property type="nucleotide sequence ID" value="XM_001025186.2"/>
</dbReference>
<dbReference type="AlphaFoldDB" id="I7LXM6"/>
<keyword evidence="4" id="KW-1185">Reference proteome</keyword>
<reference evidence="4" key="1">
    <citation type="journal article" date="2006" name="PLoS Biol.">
        <title>Macronuclear genome sequence of the ciliate Tetrahymena thermophila, a model eukaryote.</title>
        <authorList>
            <person name="Eisen J.A."/>
            <person name="Coyne R.S."/>
            <person name="Wu M."/>
            <person name="Wu D."/>
            <person name="Thiagarajan M."/>
            <person name="Wortman J.R."/>
            <person name="Badger J.H."/>
            <person name="Ren Q."/>
            <person name="Amedeo P."/>
            <person name="Jones K.M."/>
            <person name="Tallon L.J."/>
            <person name="Delcher A.L."/>
            <person name="Salzberg S.L."/>
            <person name="Silva J.C."/>
            <person name="Haas B.J."/>
            <person name="Majoros W.H."/>
            <person name="Farzad M."/>
            <person name="Carlton J.M."/>
            <person name="Smith R.K. Jr."/>
            <person name="Garg J."/>
            <person name="Pearlman R.E."/>
            <person name="Karrer K.M."/>
            <person name="Sun L."/>
            <person name="Manning G."/>
            <person name="Elde N.C."/>
            <person name="Turkewitz A.P."/>
            <person name="Asai D.J."/>
            <person name="Wilkes D.E."/>
            <person name="Wang Y."/>
            <person name="Cai H."/>
            <person name="Collins K."/>
            <person name="Stewart B.A."/>
            <person name="Lee S.R."/>
            <person name="Wilamowska K."/>
            <person name="Weinberg Z."/>
            <person name="Ruzzo W.L."/>
            <person name="Wloga D."/>
            <person name="Gaertig J."/>
            <person name="Frankel J."/>
            <person name="Tsao C.-C."/>
            <person name="Gorovsky M.A."/>
            <person name="Keeling P.J."/>
            <person name="Waller R.F."/>
            <person name="Patron N.J."/>
            <person name="Cherry J.M."/>
            <person name="Stover N.A."/>
            <person name="Krieger C.J."/>
            <person name="del Toro C."/>
            <person name="Ryder H.F."/>
            <person name="Williamson S.C."/>
            <person name="Barbeau R.A."/>
            <person name="Hamilton E.P."/>
            <person name="Orias E."/>
        </authorList>
    </citation>
    <scope>NUCLEOTIDE SEQUENCE [LARGE SCALE GENOMIC DNA]</scope>
    <source>
        <strain evidence="4">SB210</strain>
    </source>
</reference>
<sequence length="902" mass="107665">MFVVKALIKQRILSSLQQQKLSASKFIGLHNQVSVLSYFSSLKKKSSSLEEKVDALGVEDDYNNDDFEILKMSTQKNSIEDLQNQIFLQEYQSWMQGEQELYQELRNLKYEIFQELTNQDIQNHIGIVESRNQGIDSNIVVMQVDQKQLTKYLNEANSFLHNQNYQKALEFYFMCVLNDSEGFCQQNKIFRQIGIVYSSLKDSEKAIKYFHKQLDGERDKKGTNSDKSWLKDIHTSFLLLAKEYEQINKFQKACKFYDLCLKIEYDQEMCLHYASILFNKQRNYKRSIKLFEKIFSQNSNYIYQFGIVYEYLTSLIIIRQYLKTYTILEGKIDLSKYTFDAINYKGTQINQQDIIKDWRILFIYRLAQMHSKANLNFYLTFFFQTLYEVLTTDLYIKNIKNLEQYSELNQLKQSSNTFYQYHFEIDHIELLDSLVNVIPQVKHKYLQNEIKSINKIEIEKLKEMIKLQNDKQNNEFLQEIICFNRAKNYPDNTQLSIKRIDLYISLFPYLKQMLRFFFSYFHKINRIPEAEYFILYEFKINKNDLSTLQICKTLYKKENTKLYTSLLIQFYEANKQELPIDATGLLLEIYVNCKTIKQYEQAANYLHTCLTSKQNTLNLEAKRKLIVQAAYIFYYLGKEDLFFSYYNQINNISQYVQLKIFYYSTIKDYQQVKSIIEKNYLNKKNNQIGSFLILEYYTIAILKLGLYQNLDIIYKKLKQATMLQKTINYNYILYSKILFANKQYKYVISFLDLNMENLINSLGNQNSDDICLINFYLSLSYFFLKQYDQALKVSETFIALYNTKNPDVPERFKQMYKDLIIVQIISHAKKQQISVAQNLIKQHFNELEFSEINLRSDQLAVTVAELEYVMLKKEIDCLSTLNKEMEVYENELRKFVNLSDNV</sequence>
<dbReference type="Proteomes" id="UP000009168">
    <property type="component" value="Unassembled WGS sequence"/>
</dbReference>
<evidence type="ECO:0000313" key="4">
    <source>
        <dbReference type="Proteomes" id="UP000009168"/>
    </source>
</evidence>
<dbReference type="SMART" id="SM00028">
    <property type="entry name" value="TPR"/>
    <property type="match status" value="4"/>
</dbReference>
<proteinExistence type="predicted"/>
<dbReference type="SUPFAM" id="SSF48452">
    <property type="entry name" value="TPR-like"/>
    <property type="match status" value="1"/>
</dbReference>
<feature type="repeat" description="TPR" evidence="1">
    <location>
        <begin position="187"/>
        <end position="220"/>
    </location>
</feature>